<accession>A0A3B0WT35</accession>
<evidence type="ECO:0000313" key="4">
    <source>
        <dbReference type="EMBL" id="VAW54272.1"/>
    </source>
</evidence>
<dbReference type="HAMAP" id="MF_00682">
    <property type="entry name" value="HscB"/>
    <property type="match status" value="1"/>
</dbReference>
<dbReference type="InterPro" id="IPR001623">
    <property type="entry name" value="DnaJ_domain"/>
</dbReference>
<dbReference type="Pfam" id="PF00226">
    <property type="entry name" value="DnaJ"/>
    <property type="match status" value="1"/>
</dbReference>
<dbReference type="GO" id="GO:0051087">
    <property type="term" value="F:protein-folding chaperone binding"/>
    <property type="evidence" value="ECO:0007669"/>
    <property type="project" value="InterPro"/>
</dbReference>
<gene>
    <name evidence="4" type="ORF">MNBD_GAMMA05-765</name>
</gene>
<dbReference type="GO" id="GO:0051259">
    <property type="term" value="P:protein complex oligomerization"/>
    <property type="evidence" value="ECO:0007669"/>
    <property type="project" value="InterPro"/>
</dbReference>
<dbReference type="PROSITE" id="PS50076">
    <property type="entry name" value="DNAJ_2"/>
    <property type="match status" value="1"/>
</dbReference>
<dbReference type="GO" id="GO:0044571">
    <property type="term" value="P:[2Fe-2S] cluster assembly"/>
    <property type="evidence" value="ECO:0007669"/>
    <property type="project" value="InterPro"/>
</dbReference>
<dbReference type="InterPro" id="IPR004640">
    <property type="entry name" value="HscB"/>
</dbReference>
<dbReference type="EMBL" id="UOFE01000039">
    <property type="protein sequence ID" value="VAW54272.1"/>
    <property type="molecule type" value="Genomic_DNA"/>
</dbReference>
<dbReference type="AlphaFoldDB" id="A0A3B0WT35"/>
<dbReference type="GO" id="GO:0001671">
    <property type="term" value="F:ATPase activator activity"/>
    <property type="evidence" value="ECO:0007669"/>
    <property type="project" value="InterPro"/>
</dbReference>
<sequence>MSEEILTSNFFELFGLPVTYDVNLNQIQQQYMTLQKQVHPDKFANASDLEKRLSMQQTSWINEAQTTLKDPVLRAIYLLKLNGVDFSLENETTMDAAFLMQQLEMRERLENIKSETDPLDRLDEIAKDVKTTTKTMMESFVQSFESEQLDEAREWIRKLQFMQKAKNEINQLAAEIEDELMS</sequence>
<dbReference type="PANTHER" id="PTHR14021:SF15">
    <property type="entry name" value="IRON-SULFUR CLUSTER CO-CHAPERONE PROTEIN HSCB"/>
    <property type="match status" value="1"/>
</dbReference>
<dbReference type="SUPFAM" id="SSF46565">
    <property type="entry name" value="Chaperone J-domain"/>
    <property type="match status" value="1"/>
</dbReference>
<dbReference type="InterPro" id="IPR036869">
    <property type="entry name" value="J_dom_sf"/>
</dbReference>
<dbReference type="PANTHER" id="PTHR14021">
    <property type="entry name" value="IRON-SULFUR CLUSTER CO-CHAPERONE PROTEIN HSCB"/>
    <property type="match status" value="1"/>
</dbReference>
<name>A0A3B0WT35_9ZZZZ</name>
<reference evidence="4" key="1">
    <citation type="submission" date="2018-06" db="EMBL/GenBank/DDBJ databases">
        <authorList>
            <person name="Zhirakovskaya E."/>
        </authorList>
    </citation>
    <scope>NUCLEOTIDE SEQUENCE</scope>
</reference>
<evidence type="ECO:0000259" key="3">
    <source>
        <dbReference type="PROSITE" id="PS50076"/>
    </source>
</evidence>
<dbReference type="Pfam" id="PF07743">
    <property type="entry name" value="HSCB_C"/>
    <property type="match status" value="1"/>
</dbReference>
<dbReference type="InterPro" id="IPR036386">
    <property type="entry name" value="HscB_C_sf"/>
</dbReference>
<dbReference type="SUPFAM" id="SSF47144">
    <property type="entry name" value="HSC20 (HSCB), C-terminal oligomerisation domain"/>
    <property type="match status" value="1"/>
</dbReference>
<feature type="domain" description="J" evidence="3">
    <location>
        <begin position="9"/>
        <end position="81"/>
    </location>
</feature>
<dbReference type="CDD" id="cd06257">
    <property type="entry name" value="DnaJ"/>
    <property type="match status" value="1"/>
</dbReference>
<dbReference type="Gene3D" id="1.20.1280.20">
    <property type="entry name" value="HscB, C-terminal domain"/>
    <property type="match status" value="1"/>
</dbReference>
<keyword evidence="2" id="KW-0143">Chaperone</keyword>
<dbReference type="InterPro" id="IPR009073">
    <property type="entry name" value="HscB_oligo_C"/>
</dbReference>
<evidence type="ECO:0000256" key="2">
    <source>
        <dbReference type="ARBA" id="ARBA00023186"/>
    </source>
</evidence>
<comment type="similarity">
    <text evidence="1">Belongs to the HscB family.</text>
</comment>
<evidence type="ECO:0000256" key="1">
    <source>
        <dbReference type="ARBA" id="ARBA00010476"/>
    </source>
</evidence>
<dbReference type="NCBIfam" id="TIGR00714">
    <property type="entry name" value="hscB"/>
    <property type="match status" value="1"/>
</dbReference>
<dbReference type="GO" id="GO:1990230">
    <property type="term" value="C:iron-sulfur cluster transfer complex"/>
    <property type="evidence" value="ECO:0007669"/>
    <property type="project" value="TreeGrafter"/>
</dbReference>
<dbReference type="SMART" id="SM00271">
    <property type="entry name" value="DnaJ"/>
    <property type="match status" value="1"/>
</dbReference>
<proteinExistence type="inferred from homology"/>
<protein>
    <submittedName>
        <fullName evidence="4">Chaperone protein HscB</fullName>
    </submittedName>
</protein>
<dbReference type="Gene3D" id="1.10.287.110">
    <property type="entry name" value="DnaJ domain"/>
    <property type="match status" value="1"/>
</dbReference>
<organism evidence="4">
    <name type="scientific">hydrothermal vent metagenome</name>
    <dbReference type="NCBI Taxonomy" id="652676"/>
    <lineage>
        <taxon>unclassified sequences</taxon>
        <taxon>metagenomes</taxon>
        <taxon>ecological metagenomes</taxon>
    </lineage>
</organism>